<evidence type="ECO:0000256" key="7">
    <source>
        <dbReference type="ARBA" id="ARBA00023004"/>
    </source>
</evidence>
<comment type="catalytic activity">
    <reaction evidence="11">
        <text>Fe(II)-heme o + 2 A + H2O = Fe(II)-heme a + 2 AH2</text>
        <dbReference type="Rhea" id="RHEA:63388"/>
        <dbReference type="ChEBI" id="CHEBI:13193"/>
        <dbReference type="ChEBI" id="CHEBI:15377"/>
        <dbReference type="ChEBI" id="CHEBI:17499"/>
        <dbReference type="ChEBI" id="CHEBI:60530"/>
        <dbReference type="ChEBI" id="CHEBI:61715"/>
        <dbReference type="EC" id="1.17.99.9"/>
    </reaction>
    <physiologicalReaction direction="left-to-right" evidence="11">
        <dbReference type="Rhea" id="RHEA:63389"/>
    </physiologicalReaction>
</comment>
<comment type="pathway">
    <text evidence="10">Porphyrin-containing compound metabolism; heme A biosynthesis; heme A from heme O: step 1/1.</text>
</comment>
<dbReference type="Pfam" id="PF02628">
    <property type="entry name" value="COX15-CtaA"/>
    <property type="match status" value="1"/>
</dbReference>
<keyword evidence="5 12" id="KW-1133">Transmembrane helix</keyword>
<comment type="cofactor">
    <cofactor evidence="1">
        <name>heme b</name>
        <dbReference type="ChEBI" id="CHEBI:60344"/>
    </cofactor>
</comment>
<dbReference type="EMBL" id="MBFR01000094">
    <property type="protein sequence ID" value="PVU94346.1"/>
    <property type="molecule type" value="Genomic_DNA"/>
</dbReference>
<dbReference type="Proteomes" id="UP000245383">
    <property type="component" value="Unassembled WGS sequence"/>
</dbReference>
<comment type="caution">
    <text evidence="13">The sequence shown here is derived from an EMBL/GenBank/DDBJ whole genome shotgun (WGS) entry which is preliminary data.</text>
</comment>
<evidence type="ECO:0000256" key="11">
    <source>
        <dbReference type="ARBA" id="ARBA00048044"/>
    </source>
</evidence>
<evidence type="ECO:0000313" key="14">
    <source>
        <dbReference type="Proteomes" id="UP000245383"/>
    </source>
</evidence>
<keyword evidence="8" id="KW-0350">Heme biosynthesis</keyword>
<dbReference type="PANTHER" id="PTHR23289:SF2">
    <property type="entry name" value="CYTOCHROME C OXIDASE ASSEMBLY PROTEIN COX15 HOMOLOG"/>
    <property type="match status" value="1"/>
</dbReference>
<dbReference type="InterPro" id="IPR003780">
    <property type="entry name" value="COX15/CtaA_fam"/>
</dbReference>
<reference evidence="13 14" key="1">
    <citation type="journal article" date="2018" name="MBio">
        <title>Comparative Genomics Reveals the Core Gene Toolbox for the Fungus-Insect Symbiosis.</title>
        <authorList>
            <person name="Wang Y."/>
            <person name="Stata M."/>
            <person name="Wang W."/>
            <person name="Stajich J.E."/>
            <person name="White M.M."/>
            <person name="Moncalvo J.M."/>
        </authorList>
    </citation>
    <scope>NUCLEOTIDE SEQUENCE [LARGE SCALE GENOMIC DNA]</scope>
    <source>
        <strain evidence="13 14">SWE-8-4</strain>
    </source>
</reference>
<evidence type="ECO:0000256" key="12">
    <source>
        <dbReference type="SAM" id="Phobius"/>
    </source>
</evidence>
<keyword evidence="14" id="KW-1185">Reference proteome</keyword>
<evidence type="ECO:0000256" key="4">
    <source>
        <dbReference type="ARBA" id="ARBA00022723"/>
    </source>
</evidence>
<evidence type="ECO:0000256" key="2">
    <source>
        <dbReference type="ARBA" id="ARBA00004141"/>
    </source>
</evidence>
<feature type="transmembrane region" description="Helical" evidence="12">
    <location>
        <begin position="146"/>
        <end position="166"/>
    </location>
</feature>
<comment type="subcellular location">
    <subcellularLocation>
        <location evidence="2">Membrane</location>
        <topology evidence="2">Multi-pass membrane protein</topology>
    </subcellularLocation>
</comment>
<sequence>MSRIVCGSACKPFFKSPSPFNAHSFKPNIIFASNSSLRTYLYRDLSTLSSLKCAFIPKLSEKKTITTGFYIKTTNTRQLNSYSFLANNHASGLKAFQGFRNNKNLMLSLSKKFSSGNPLPNTGVAREVTLDYSGKQEKEYINSPIVGYWLLYCASMCFGIIVWGGLTRLTESGLSIVEWAPISGVKLPTTESEWEAEFDKYKLFPEYQK</sequence>
<evidence type="ECO:0000256" key="6">
    <source>
        <dbReference type="ARBA" id="ARBA00023002"/>
    </source>
</evidence>
<dbReference type="STRING" id="133385.A0A2T9YPV6"/>
<keyword evidence="3 12" id="KW-0812">Transmembrane</keyword>
<protein>
    <submittedName>
        <fullName evidence="13">Uncharacterized protein</fullName>
    </submittedName>
</protein>
<evidence type="ECO:0000256" key="8">
    <source>
        <dbReference type="ARBA" id="ARBA00023133"/>
    </source>
</evidence>
<proteinExistence type="predicted"/>
<keyword evidence="9 12" id="KW-0472">Membrane</keyword>
<keyword evidence="7" id="KW-0408">Iron</keyword>
<organism evidence="13 14">
    <name type="scientific">Smittium simulii</name>
    <dbReference type="NCBI Taxonomy" id="133385"/>
    <lineage>
        <taxon>Eukaryota</taxon>
        <taxon>Fungi</taxon>
        <taxon>Fungi incertae sedis</taxon>
        <taxon>Zoopagomycota</taxon>
        <taxon>Kickxellomycotina</taxon>
        <taxon>Harpellomycetes</taxon>
        <taxon>Harpellales</taxon>
        <taxon>Legeriomycetaceae</taxon>
        <taxon>Smittium</taxon>
    </lineage>
</organism>
<evidence type="ECO:0000256" key="1">
    <source>
        <dbReference type="ARBA" id="ARBA00001970"/>
    </source>
</evidence>
<dbReference type="GO" id="GO:0005743">
    <property type="term" value="C:mitochondrial inner membrane"/>
    <property type="evidence" value="ECO:0007669"/>
    <property type="project" value="TreeGrafter"/>
</dbReference>
<dbReference type="OrthoDB" id="1726137at2759"/>
<dbReference type="GO" id="GO:0046872">
    <property type="term" value="F:metal ion binding"/>
    <property type="evidence" value="ECO:0007669"/>
    <property type="project" value="UniProtKB-KW"/>
</dbReference>
<evidence type="ECO:0000256" key="3">
    <source>
        <dbReference type="ARBA" id="ARBA00022692"/>
    </source>
</evidence>
<dbReference type="PANTHER" id="PTHR23289">
    <property type="entry name" value="CYTOCHROME C OXIDASE ASSEMBLY PROTEIN COX15"/>
    <property type="match status" value="1"/>
</dbReference>
<dbReference type="AlphaFoldDB" id="A0A2T9YPV6"/>
<evidence type="ECO:0000313" key="13">
    <source>
        <dbReference type="EMBL" id="PVU94346.1"/>
    </source>
</evidence>
<dbReference type="GO" id="GO:0016653">
    <property type="term" value="F:oxidoreductase activity, acting on NAD(P)H, heme protein as acceptor"/>
    <property type="evidence" value="ECO:0007669"/>
    <property type="project" value="TreeGrafter"/>
</dbReference>
<gene>
    <name evidence="13" type="ORF">BB561_002606</name>
</gene>
<keyword evidence="4" id="KW-0479">Metal-binding</keyword>
<evidence type="ECO:0000256" key="5">
    <source>
        <dbReference type="ARBA" id="ARBA00022989"/>
    </source>
</evidence>
<dbReference type="GO" id="GO:0006784">
    <property type="term" value="P:heme A biosynthetic process"/>
    <property type="evidence" value="ECO:0007669"/>
    <property type="project" value="InterPro"/>
</dbReference>
<name>A0A2T9YPV6_9FUNG</name>
<keyword evidence="6" id="KW-0560">Oxidoreductase</keyword>
<dbReference type="InterPro" id="IPR023754">
    <property type="entry name" value="HemeA_Synthase_type2"/>
</dbReference>
<evidence type="ECO:0000256" key="9">
    <source>
        <dbReference type="ARBA" id="ARBA00023136"/>
    </source>
</evidence>
<evidence type="ECO:0000256" key="10">
    <source>
        <dbReference type="ARBA" id="ARBA00044501"/>
    </source>
</evidence>
<dbReference type="GO" id="GO:0120547">
    <property type="term" value="F:heme A synthase activity"/>
    <property type="evidence" value="ECO:0007669"/>
    <property type="project" value="UniProtKB-EC"/>
</dbReference>
<accession>A0A2T9YPV6</accession>